<sequence>MYESNQEPLPEGDAAEVFASQLADLQRQASAHDHEELTPDNVVRWGNQNRPLVAGLCRRLLLPGSKITGLSNFRQLVRHAKDGHGCLLCLNHRSNLDVPTFDTLLTDHGQADLFDSVIWVAGRTLEEDTGVTRMLVQCFNRVIVTPHRWFHSGRNDAQIHEARLINIAAERAISRLRHEGWVCALFPSGTRIRPDDETTKQAIAETDSYLRLFDYLLLCNIDGCTLPVSRDRDFAHEIPKLDRVVFTFGSVHRVQQWRAEMAERFPDEDQRTASALAIREEIEALAP</sequence>
<reference evidence="2 3" key="1">
    <citation type="submission" date="2019-02" db="EMBL/GenBank/DDBJ databases">
        <title>Deep-cultivation of Planctomycetes and their phenomic and genomic characterization uncovers novel biology.</title>
        <authorList>
            <person name="Wiegand S."/>
            <person name="Jogler M."/>
            <person name="Boedeker C."/>
            <person name="Pinto D."/>
            <person name="Vollmers J."/>
            <person name="Rivas-Marin E."/>
            <person name="Kohn T."/>
            <person name="Peeters S.H."/>
            <person name="Heuer A."/>
            <person name="Rast P."/>
            <person name="Oberbeckmann S."/>
            <person name="Bunk B."/>
            <person name="Jeske O."/>
            <person name="Meyerdierks A."/>
            <person name="Storesund J.E."/>
            <person name="Kallscheuer N."/>
            <person name="Luecker S."/>
            <person name="Lage O.M."/>
            <person name="Pohl T."/>
            <person name="Merkel B.J."/>
            <person name="Hornburger P."/>
            <person name="Mueller R.-W."/>
            <person name="Bruemmer F."/>
            <person name="Labrenz M."/>
            <person name="Spormann A.M."/>
            <person name="Op den Camp H."/>
            <person name="Overmann J."/>
            <person name="Amann R."/>
            <person name="Jetten M.S.M."/>
            <person name="Mascher T."/>
            <person name="Medema M.H."/>
            <person name="Devos D.P."/>
            <person name="Kaster A.-K."/>
            <person name="Ovreas L."/>
            <person name="Rohde M."/>
            <person name="Galperin M.Y."/>
            <person name="Jogler C."/>
        </authorList>
    </citation>
    <scope>NUCLEOTIDE SEQUENCE [LARGE SCALE GENOMIC DNA]</scope>
    <source>
        <strain evidence="2 3">TBK1r</strain>
    </source>
</reference>
<dbReference type="RefSeq" id="WP_145213490.1">
    <property type="nucleotide sequence ID" value="NZ_CP036432.1"/>
</dbReference>
<dbReference type="InterPro" id="IPR002123">
    <property type="entry name" value="Plipid/glycerol_acylTrfase"/>
</dbReference>
<dbReference type="SUPFAM" id="SSF69593">
    <property type="entry name" value="Glycerol-3-phosphate (1)-acyltransferase"/>
    <property type="match status" value="1"/>
</dbReference>
<proteinExistence type="predicted"/>
<name>A0ABX5XTP8_9BACT</name>
<organism evidence="2 3">
    <name type="scientific">Stieleria magnilauensis</name>
    <dbReference type="NCBI Taxonomy" id="2527963"/>
    <lineage>
        <taxon>Bacteria</taxon>
        <taxon>Pseudomonadati</taxon>
        <taxon>Planctomycetota</taxon>
        <taxon>Planctomycetia</taxon>
        <taxon>Pirellulales</taxon>
        <taxon>Pirellulaceae</taxon>
        <taxon>Stieleria</taxon>
    </lineage>
</organism>
<evidence type="ECO:0000313" key="3">
    <source>
        <dbReference type="Proteomes" id="UP000318081"/>
    </source>
</evidence>
<accession>A0ABX5XTP8</accession>
<dbReference type="EMBL" id="CP036432">
    <property type="protein sequence ID" value="QDV84785.1"/>
    <property type="molecule type" value="Genomic_DNA"/>
</dbReference>
<gene>
    <name evidence="2" type="ORF">TBK1r_37370</name>
</gene>
<keyword evidence="3" id="KW-1185">Reference proteome</keyword>
<evidence type="ECO:0000259" key="1">
    <source>
        <dbReference type="Pfam" id="PF01553"/>
    </source>
</evidence>
<evidence type="ECO:0000313" key="2">
    <source>
        <dbReference type="EMBL" id="QDV84785.1"/>
    </source>
</evidence>
<feature type="domain" description="Phospholipid/glycerol acyltransferase" evidence="1">
    <location>
        <begin position="68"/>
        <end position="194"/>
    </location>
</feature>
<protein>
    <recommendedName>
        <fullName evidence="1">Phospholipid/glycerol acyltransferase domain-containing protein</fullName>
    </recommendedName>
</protein>
<dbReference type="Pfam" id="PF01553">
    <property type="entry name" value="Acyltransferase"/>
    <property type="match status" value="1"/>
</dbReference>
<dbReference type="Proteomes" id="UP000318081">
    <property type="component" value="Chromosome"/>
</dbReference>
<dbReference type="Gene3D" id="3.40.1130.10">
    <property type="entry name" value="Glycerol-3-phosphate (1)-acyltransferase"/>
    <property type="match status" value="1"/>
</dbReference>